<sequence length="885" mass="104162">METYLKTISDYKYDLDLKEKQITILNDKAMIQKQMIDTFQCELALKANKSDTNEKEIQTNISNHNIPTFMDQSCQVTYIEDISLISINSRNTSQLQLGEEDTSNLERNLSFNCDKSINENEIFVNQCPEKLLQQNLQSVMVEEYRKENPVELLNHFEATLKDLTELKLFTLEFMKRDMKKEYLGDIESLDQNVNAVLTDQIKIEITTLKEMLMKIDFYLEDRADSAEYFNNFLEDKLIEMSSLEDKLKEKESEFRILGVKLINMENDLKELIQKVKSLGSTEENSELEDNLIIHSDDKPVECINNMQKIIFVINNHINKKTSSINELSLKLNEAQNKLKILQEDQNIFKLTKSIQTVEDQEYLELSQKLKEVEASKKETDDEINNFKLKLDLMTKEKESFKQELEDKIAFYNNKLEVMKKNFDSEKEEWAAKTTECVQIVEEKCDQMLMDQENKYFDEIDQIKQEHKLELIQKKNEHWEQCQIKRDELEEEHQKRIQEIKNKLITEIEERYKEKEELENEIRILKKEINHFREYTNHIKDKYKQLATEFCRQKEELKTLEKRQDVQEKVTEKSIKTKNTQTDPLQHSDIEAIREKACADNVKEAEILCRRLENELEAKKAKIMSLNTNNACMVREIMALKKELNQKGFLLLNCKCRIFSKMTESQNYKKKENIEKIESTNYKPEKETESTDLKTATLKHCLIIERGLNSEAILQLDIVKDAIKEAKEEERAVLNSGSGPATEMKCHYLQAKLNKTNKELAMLKKEMDKFKAHPLKKKILKNDLPDRDLTAYITNPVLPICNELAPKLKPKKILKERNKKSEGPVTALQEGIKNQNLNYENIEHAAIRNPNIEETKINQHAERKDKIKKTWQEIEKFAGEPECKQQ</sequence>
<feature type="coiled-coil region" evidence="1">
    <location>
        <begin position="594"/>
        <end position="628"/>
    </location>
</feature>
<reference evidence="2 3" key="1">
    <citation type="submission" date="2021-06" db="EMBL/GenBank/DDBJ databases">
        <title>Caerostris extrusa draft genome.</title>
        <authorList>
            <person name="Kono N."/>
            <person name="Arakawa K."/>
        </authorList>
    </citation>
    <scope>NUCLEOTIDE SEQUENCE [LARGE SCALE GENOMIC DNA]</scope>
</reference>
<evidence type="ECO:0000313" key="2">
    <source>
        <dbReference type="EMBL" id="GIY30592.1"/>
    </source>
</evidence>
<name>A0AAV4SAU2_CAEEX</name>
<feature type="coiled-coil region" evidence="1">
    <location>
        <begin position="471"/>
        <end position="534"/>
    </location>
</feature>
<dbReference type="AlphaFoldDB" id="A0AAV4SAU2"/>
<proteinExistence type="predicted"/>
<comment type="caution">
    <text evidence="2">The sequence shown here is derived from an EMBL/GenBank/DDBJ whole genome shotgun (WGS) entry which is preliminary data.</text>
</comment>
<evidence type="ECO:0000256" key="1">
    <source>
        <dbReference type="SAM" id="Coils"/>
    </source>
</evidence>
<feature type="coiled-coil region" evidence="1">
    <location>
        <begin position="317"/>
        <end position="428"/>
    </location>
</feature>
<evidence type="ECO:0000313" key="3">
    <source>
        <dbReference type="Proteomes" id="UP001054945"/>
    </source>
</evidence>
<feature type="coiled-coil region" evidence="1">
    <location>
        <begin position="708"/>
        <end position="772"/>
    </location>
</feature>
<accession>A0AAV4SAU2</accession>
<protein>
    <submittedName>
        <fullName evidence="2">Centromere-associated protein E</fullName>
    </submittedName>
</protein>
<gene>
    <name evidence="2" type="primary">CENPE_1</name>
    <name evidence="2" type="ORF">CEXT_415971</name>
</gene>
<dbReference type="Proteomes" id="UP001054945">
    <property type="component" value="Unassembled WGS sequence"/>
</dbReference>
<keyword evidence="3" id="KW-1185">Reference proteome</keyword>
<feature type="coiled-coil region" evidence="1">
    <location>
        <begin position="233"/>
        <end position="281"/>
    </location>
</feature>
<keyword evidence="1" id="KW-0175">Coiled coil</keyword>
<dbReference type="EMBL" id="BPLR01009251">
    <property type="protein sequence ID" value="GIY30592.1"/>
    <property type="molecule type" value="Genomic_DNA"/>
</dbReference>
<organism evidence="2 3">
    <name type="scientific">Caerostris extrusa</name>
    <name type="common">Bark spider</name>
    <name type="synonym">Caerostris bankana</name>
    <dbReference type="NCBI Taxonomy" id="172846"/>
    <lineage>
        <taxon>Eukaryota</taxon>
        <taxon>Metazoa</taxon>
        <taxon>Ecdysozoa</taxon>
        <taxon>Arthropoda</taxon>
        <taxon>Chelicerata</taxon>
        <taxon>Arachnida</taxon>
        <taxon>Araneae</taxon>
        <taxon>Araneomorphae</taxon>
        <taxon>Entelegynae</taxon>
        <taxon>Araneoidea</taxon>
        <taxon>Araneidae</taxon>
        <taxon>Caerostris</taxon>
    </lineage>
</organism>